<accession>A0AAN7C2K5</accession>
<comment type="caution">
    <text evidence="1">The sequence shown here is derived from an EMBL/GenBank/DDBJ whole genome shotgun (WGS) entry which is preliminary data.</text>
</comment>
<dbReference type="PANTHER" id="PTHR38797">
    <property type="entry name" value="NUCLEAR PORE COMPLEX PROTEIN NUP85-RELATED"/>
    <property type="match status" value="1"/>
</dbReference>
<reference evidence="1" key="2">
    <citation type="submission" date="2023-05" db="EMBL/GenBank/DDBJ databases">
        <authorList>
            <consortium name="Lawrence Berkeley National Laboratory"/>
            <person name="Steindorff A."/>
            <person name="Hensen N."/>
            <person name="Bonometti L."/>
            <person name="Westerberg I."/>
            <person name="Brannstrom I.O."/>
            <person name="Guillou S."/>
            <person name="Cros-Aarteil S."/>
            <person name="Calhoun S."/>
            <person name="Haridas S."/>
            <person name="Kuo A."/>
            <person name="Mondo S."/>
            <person name="Pangilinan J."/>
            <person name="Riley R."/>
            <person name="Labutti K."/>
            <person name="Andreopoulos B."/>
            <person name="Lipzen A."/>
            <person name="Chen C."/>
            <person name="Yanf M."/>
            <person name="Daum C."/>
            <person name="Ng V."/>
            <person name="Clum A."/>
            <person name="Ohm R."/>
            <person name="Martin F."/>
            <person name="Silar P."/>
            <person name="Natvig D."/>
            <person name="Lalanne C."/>
            <person name="Gautier V."/>
            <person name="Ament-Velasquez S.L."/>
            <person name="Kruys A."/>
            <person name="Hutchinson M.I."/>
            <person name="Powell A.J."/>
            <person name="Barry K."/>
            <person name="Miller A.N."/>
            <person name="Grigoriev I.V."/>
            <person name="Debuchy R."/>
            <person name="Gladieux P."/>
            <person name="Thoren M.H."/>
            <person name="Johannesson H."/>
        </authorList>
    </citation>
    <scope>NUCLEOTIDE SEQUENCE</scope>
    <source>
        <strain evidence="1">CBS 532.94</strain>
    </source>
</reference>
<evidence type="ECO:0000313" key="2">
    <source>
        <dbReference type="Proteomes" id="UP001303760"/>
    </source>
</evidence>
<reference evidence="1" key="1">
    <citation type="journal article" date="2023" name="Mol. Phylogenet. Evol.">
        <title>Genome-scale phylogeny and comparative genomics of the fungal order Sordariales.</title>
        <authorList>
            <person name="Hensen N."/>
            <person name="Bonometti L."/>
            <person name="Westerberg I."/>
            <person name="Brannstrom I.O."/>
            <person name="Guillou S."/>
            <person name="Cros-Aarteil S."/>
            <person name="Calhoun S."/>
            <person name="Haridas S."/>
            <person name="Kuo A."/>
            <person name="Mondo S."/>
            <person name="Pangilinan J."/>
            <person name="Riley R."/>
            <person name="LaButti K."/>
            <person name="Andreopoulos B."/>
            <person name="Lipzen A."/>
            <person name="Chen C."/>
            <person name="Yan M."/>
            <person name="Daum C."/>
            <person name="Ng V."/>
            <person name="Clum A."/>
            <person name="Steindorff A."/>
            <person name="Ohm R.A."/>
            <person name="Martin F."/>
            <person name="Silar P."/>
            <person name="Natvig D.O."/>
            <person name="Lalanne C."/>
            <person name="Gautier V."/>
            <person name="Ament-Velasquez S.L."/>
            <person name="Kruys A."/>
            <person name="Hutchinson M.I."/>
            <person name="Powell A.J."/>
            <person name="Barry K."/>
            <person name="Miller A.N."/>
            <person name="Grigoriev I.V."/>
            <person name="Debuchy R."/>
            <person name="Gladieux P."/>
            <person name="Hiltunen Thoren M."/>
            <person name="Johannesson H."/>
        </authorList>
    </citation>
    <scope>NUCLEOTIDE SEQUENCE</scope>
    <source>
        <strain evidence="1">CBS 532.94</strain>
    </source>
</reference>
<keyword evidence="2" id="KW-1185">Reference proteome</keyword>
<gene>
    <name evidence="1" type="ORF">C8A03DRAFT_47882</name>
</gene>
<dbReference type="PANTHER" id="PTHR38797:SF6">
    <property type="match status" value="1"/>
</dbReference>
<dbReference type="EMBL" id="MU860513">
    <property type="protein sequence ID" value="KAK4233617.1"/>
    <property type="molecule type" value="Genomic_DNA"/>
</dbReference>
<protein>
    <submittedName>
        <fullName evidence="1">Uncharacterized protein</fullName>
    </submittedName>
</protein>
<organism evidence="1 2">
    <name type="scientific">Achaetomium macrosporum</name>
    <dbReference type="NCBI Taxonomy" id="79813"/>
    <lineage>
        <taxon>Eukaryota</taxon>
        <taxon>Fungi</taxon>
        <taxon>Dikarya</taxon>
        <taxon>Ascomycota</taxon>
        <taxon>Pezizomycotina</taxon>
        <taxon>Sordariomycetes</taxon>
        <taxon>Sordariomycetidae</taxon>
        <taxon>Sordariales</taxon>
        <taxon>Chaetomiaceae</taxon>
        <taxon>Achaetomium</taxon>
    </lineage>
</organism>
<dbReference type="Proteomes" id="UP001303760">
    <property type="component" value="Unassembled WGS sequence"/>
</dbReference>
<dbReference type="AlphaFoldDB" id="A0AAN7C2K5"/>
<dbReference type="InterPro" id="IPR022085">
    <property type="entry name" value="OpdG"/>
</dbReference>
<dbReference type="Pfam" id="PF12311">
    <property type="entry name" value="DUF3632"/>
    <property type="match status" value="1"/>
</dbReference>
<dbReference type="InterPro" id="IPR053204">
    <property type="entry name" value="Oxopyrrolidines_Biosynth-assoc"/>
</dbReference>
<evidence type="ECO:0000313" key="1">
    <source>
        <dbReference type="EMBL" id="KAK4233617.1"/>
    </source>
</evidence>
<proteinExistence type="predicted"/>
<name>A0AAN7C2K5_9PEZI</name>
<sequence>MSTLIHVLDGLTEPHAADDVGAVAEAVRTFNERAKSASSSSSSVGDFVWEAFNAVFDVAGRTPPERQGGVVDLLGRLRHTTATDADGQPLTYEGGVVWKDMPSFAWVARDLWNFDVFDPSTTPRDRSKWDNWAALLAQLTTLASADDPRHPFDFSLFALWDMRTAFEETPPERAAVRHAGERLRRLCREGRTFEGNSGAARGKYADRGWRGFNEERWAAWRDELRAARDRHGVDDAAIQEASDRMERL</sequence>